<dbReference type="AlphaFoldDB" id="A0A1S2VG90"/>
<reference evidence="3 4" key="1">
    <citation type="submission" date="2016-10" db="EMBL/GenBank/DDBJ databases">
        <title>Arsenicibacter rosenii gen. nov., sp. nov., an efficient arsenic-methylating bacterium isolated from an arsenic-contaminated paddy soil.</title>
        <authorList>
            <person name="Huang K."/>
        </authorList>
    </citation>
    <scope>NUCLEOTIDE SEQUENCE [LARGE SCALE GENOMIC DNA]</scope>
    <source>
        <strain evidence="3 4">SM-1</strain>
    </source>
</reference>
<feature type="region of interest" description="Disordered" evidence="1">
    <location>
        <begin position="1"/>
        <end position="27"/>
    </location>
</feature>
<evidence type="ECO:0000259" key="2">
    <source>
        <dbReference type="Pfam" id="PF05036"/>
    </source>
</evidence>
<organism evidence="3 4">
    <name type="scientific">Arsenicibacter rosenii</name>
    <dbReference type="NCBI Taxonomy" id="1750698"/>
    <lineage>
        <taxon>Bacteria</taxon>
        <taxon>Pseudomonadati</taxon>
        <taxon>Bacteroidota</taxon>
        <taxon>Cytophagia</taxon>
        <taxon>Cytophagales</taxon>
        <taxon>Spirosomataceae</taxon>
        <taxon>Arsenicibacter</taxon>
    </lineage>
</organism>
<evidence type="ECO:0000256" key="1">
    <source>
        <dbReference type="SAM" id="MobiDB-lite"/>
    </source>
</evidence>
<protein>
    <submittedName>
        <fullName evidence="3">Sporulation protein</fullName>
    </submittedName>
</protein>
<gene>
    <name evidence="3" type="ORF">BLX24_18275</name>
</gene>
<dbReference type="Proteomes" id="UP000181790">
    <property type="component" value="Unassembled WGS sequence"/>
</dbReference>
<dbReference type="InterPro" id="IPR007730">
    <property type="entry name" value="SPOR-like_dom"/>
</dbReference>
<comment type="caution">
    <text evidence="3">The sequence shown here is derived from an EMBL/GenBank/DDBJ whole genome shotgun (WGS) entry which is preliminary data.</text>
</comment>
<sequence>MSDVRPAYTPAPAKTEPKLGTGAPESKKIIPSMSAEAQHVNRRLEEVMDASAAKNKSIRYAPGYRIQVYTGNERQSAEAAKLLVYQNFPELNPYLSYKQPTYKLKVGDFMRKMDAERYYSQIKSLFPTAVLQPDKIDIRYSMSIN</sequence>
<evidence type="ECO:0000313" key="4">
    <source>
        <dbReference type="Proteomes" id="UP000181790"/>
    </source>
</evidence>
<keyword evidence="4" id="KW-1185">Reference proteome</keyword>
<name>A0A1S2VG90_9BACT</name>
<dbReference type="EMBL" id="MORL01000010">
    <property type="protein sequence ID" value="OIN57771.1"/>
    <property type="molecule type" value="Genomic_DNA"/>
</dbReference>
<evidence type="ECO:0000313" key="3">
    <source>
        <dbReference type="EMBL" id="OIN57771.1"/>
    </source>
</evidence>
<proteinExistence type="predicted"/>
<dbReference type="GO" id="GO:0042834">
    <property type="term" value="F:peptidoglycan binding"/>
    <property type="evidence" value="ECO:0007669"/>
    <property type="project" value="InterPro"/>
</dbReference>
<feature type="domain" description="SPOR" evidence="2">
    <location>
        <begin position="63"/>
        <end position="127"/>
    </location>
</feature>
<dbReference type="Pfam" id="PF05036">
    <property type="entry name" value="SPOR"/>
    <property type="match status" value="1"/>
</dbReference>
<dbReference type="RefSeq" id="WP_071504711.1">
    <property type="nucleotide sequence ID" value="NZ_MORL01000010.1"/>
</dbReference>
<accession>A0A1S2VG90</accession>